<dbReference type="GO" id="GO:0008137">
    <property type="term" value="F:NADH dehydrogenase (ubiquinone) activity"/>
    <property type="evidence" value="ECO:0007669"/>
    <property type="project" value="UniProtKB-UniRule"/>
</dbReference>
<dbReference type="PANTHER" id="PTHR33269">
    <property type="entry name" value="NADH-UBIQUINONE OXIDOREDUCTASE CHAIN 6"/>
    <property type="match status" value="1"/>
</dbReference>
<accession>A0A2Z6AUG1</accession>
<dbReference type="OrthoDB" id="5405547at2"/>
<dbReference type="EC" id="7.1.1.-" evidence="2"/>
<dbReference type="Gene3D" id="1.20.120.1200">
    <property type="entry name" value="NADH-ubiquinone/plastoquinone oxidoreductase chain 6, subunit NuoJ"/>
    <property type="match status" value="1"/>
</dbReference>
<organism evidence="3 4">
    <name type="scientific">Desulfovibrio ferrophilus</name>
    <dbReference type="NCBI Taxonomy" id="241368"/>
    <lineage>
        <taxon>Bacteria</taxon>
        <taxon>Pseudomonadati</taxon>
        <taxon>Thermodesulfobacteriota</taxon>
        <taxon>Desulfovibrionia</taxon>
        <taxon>Desulfovibrionales</taxon>
        <taxon>Desulfovibrionaceae</taxon>
        <taxon>Desulfovibrio</taxon>
    </lineage>
</organism>
<keyword evidence="2" id="KW-1133">Transmembrane helix</keyword>
<name>A0A2Z6AUG1_9BACT</name>
<keyword evidence="2" id="KW-0472">Membrane</keyword>
<evidence type="ECO:0000313" key="3">
    <source>
        <dbReference type="EMBL" id="BBD06869.1"/>
    </source>
</evidence>
<keyword evidence="3" id="KW-0830">Ubiquinone</keyword>
<evidence type="ECO:0000313" key="4">
    <source>
        <dbReference type="Proteomes" id="UP000269883"/>
    </source>
</evidence>
<proteinExistence type="inferred from homology"/>
<keyword evidence="2" id="KW-0874">Quinone</keyword>
<dbReference type="Pfam" id="PF00499">
    <property type="entry name" value="Oxidored_q3"/>
    <property type="match status" value="1"/>
</dbReference>
<feature type="transmembrane region" description="Helical" evidence="2">
    <location>
        <begin position="58"/>
        <end position="77"/>
    </location>
</feature>
<reference evidence="3 4" key="1">
    <citation type="journal article" date="2018" name="Sci. Adv.">
        <title>Multi-heme cytochromes provide a pathway for survival in energy-limited environments.</title>
        <authorList>
            <person name="Deng X."/>
            <person name="Dohmae N."/>
            <person name="Nealson K.H."/>
            <person name="Hashimoto K."/>
            <person name="Okamoto A."/>
        </authorList>
    </citation>
    <scope>NUCLEOTIDE SEQUENCE [LARGE SCALE GENOMIC DNA]</scope>
    <source>
        <strain evidence="3 4">IS5</strain>
    </source>
</reference>
<protein>
    <recommendedName>
        <fullName evidence="2">NADH-quinone oxidoreductase subunit J</fullName>
        <ecNumber evidence="2">7.1.1.-</ecNumber>
    </recommendedName>
</protein>
<dbReference type="EMBL" id="AP017378">
    <property type="protein sequence ID" value="BBD06869.1"/>
    <property type="molecule type" value="Genomic_DNA"/>
</dbReference>
<sequence length="172" mass="18239">MEYLVVAKILFALYAVAILLGGFMAVLAKSLVRAMVGLILTLFGVAGMYLLMNAAFIAFMQLLIYVGAVVILIFFAIMLTKGPSGSEEGMRKAGGRKLLFALLGGLFPAVVLGAMVLNVPQVTTGQPVEVGIAYLGKGLLEDFVLAFELISVVLLIAMAGAVLLGWERRKQG</sequence>
<keyword evidence="4" id="KW-1185">Reference proteome</keyword>
<feature type="transmembrane region" description="Helical" evidence="2">
    <location>
        <begin position="143"/>
        <end position="166"/>
    </location>
</feature>
<comment type="subcellular location">
    <subcellularLocation>
        <location evidence="2">Cell membrane</location>
        <topology evidence="2">Multi-pass membrane protein</topology>
    </subcellularLocation>
</comment>
<gene>
    <name evidence="3" type="ORF">DFE_0143</name>
</gene>
<keyword evidence="2" id="KW-1003">Cell membrane</keyword>
<keyword evidence="2" id="KW-0520">NAD</keyword>
<dbReference type="KEGG" id="dfl:DFE_0143"/>
<comment type="similarity">
    <text evidence="1 2">Belongs to the complex I subunit 6 family.</text>
</comment>
<dbReference type="InterPro" id="IPR042106">
    <property type="entry name" value="Nuo/plastoQ_OxRdtase_6_NuoJ"/>
</dbReference>
<keyword evidence="2" id="KW-0812">Transmembrane</keyword>
<evidence type="ECO:0000256" key="1">
    <source>
        <dbReference type="ARBA" id="ARBA00005698"/>
    </source>
</evidence>
<dbReference type="GO" id="GO:0048038">
    <property type="term" value="F:quinone binding"/>
    <property type="evidence" value="ECO:0007669"/>
    <property type="project" value="UniProtKB-UniRule"/>
</dbReference>
<dbReference type="PANTHER" id="PTHR33269:SF17">
    <property type="entry name" value="NADH-UBIQUINONE OXIDOREDUCTASE CHAIN 6"/>
    <property type="match status" value="1"/>
</dbReference>
<dbReference type="Proteomes" id="UP000269883">
    <property type="component" value="Chromosome"/>
</dbReference>
<evidence type="ECO:0000256" key="2">
    <source>
        <dbReference type="RuleBase" id="RU004429"/>
    </source>
</evidence>
<dbReference type="InterPro" id="IPR001457">
    <property type="entry name" value="NADH_UbQ/plastoQ_OxRdtase_su6"/>
</dbReference>
<comment type="function">
    <text evidence="2">NDH-1 shuttles electrons from NADH, via FMN and iron-sulfur (Fe-S) centers, to quinones in the respiratory chain. Couples the redox reaction to proton translocation (for every two electrons transferred, four hydrogen ions are translocated across the cytoplasmic membrane), and thus conserves the redox energy in a proton gradient.</text>
</comment>
<feature type="transmembrane region" description="Helical" evidence="2">
    <location>
        <begin position="98"/>
        <end position="117"/>
    </location>
</feature>
<dbReference type="AlphaFoldDB" id="A0A2Z6AUG1"/>
<comment type="catalytic activity">
    <reaction evidence="2">
        <text>a quinone + NADH + 5 H(+)(in) = a quinol + NAD(+) + 4 H(+)(out)</text>
        <dbReference type="Rhea" id="RHEA:57888"/>
        <dbReference type="ChEBI" id="CHEBI:15378"/>
        <dbReference type="ChEBI" id="CHEBI:24646"/>
        <dbReference type="ChEBI" id="CHEBI:57540"/>
        <dbReference type="ChEBI" id="CHEBI:57945"/>
        <dbReference type="ChEBI" id="CHEBI:132124"/>
    </reaction>
</comment>
<feature type="transmembrane region" description="Helical" evidence="2">
    <location>
        <begin position="6"/>
        <end position="27"/>
    </location>
</feature>
<feature type="transmembrane region" description="Helical" evidence="2">
    <location>
        <begin position="34"/>
        <end position="52"/>
    </location>
</feature>
<dbReference type="GO" id="GO:0005886">
    <property type="term" value="C:plasma membrane"/>
    <property type="evidence" value="ECO:0007669"/>
    <property type="project" value="UniProtKB-SubCell"/>
</dbReference>
<dbReference type="RefSeq" id="WP_126375670.1">
    <property type="nucleotide sequence ID" value="NZ_AP017378.1"/>
</dbReference>